<protein>
    <submittedName>
        <fullName evidence="1">Metal-binding protein</fullName>
    </submittedName>
</protein>
<dbReference type="GeneID" id="36512659"/>
<sequence>MSCRQCGSDLDRPGDYCLVCHTANADTVVVDCARDRATVTAIFEEDVRGARTITTTPESGDAEPIELRNFAGLIADEIHRKRPEDVHVAGDRTVVQALRGQVVRPLFRVGADDPVESVLADRSDEGLAVVERPPAAKISGAHSTLIGDRAGRAAVECAADHPHVKKVIPGPIETGGASGGQLRAKATRADRGGNVRLIVRQGSTVQENRVVTTADERTAGERIRADLNVALDEAGFGGE</sequence>
<dbReference type="Pfam" id="PF09876">
    <property type="entry name" value="DUF2103"/>
    <property type="match status" value="1"/>
</dbReference>
<keyword evidence="2" id="KW-1185">Reference proteome</keyword>
<evidence type="ECO:0000313" key="2">
    <source>
        <dbReference type="Proteomes" id="UP000244727"/>
    </source>
</evidence>
<organism evidence="1 2">
    <name type="scientific">Halococcoides cellulosivorans</name>
    <dbReference type="NCBI Taxonomy" id="1679096"/>
    <lineage>
        <taxon>Archaea</taxon>
        <taxon>Methanobacteriati</taxon>
        <taxon>Methanobacteriota</taxon>
        <taxon>Stenosarchaea group</taxon>
        <taxon>Halobacteria</taxon>
        <taxon>Halobacteriales</taxon>
        <taxon>Haloarculaceae</taxon>
        <taxon>Halococcoides</taxon>
    </lineage>
</organism>
<accession>A0A2R4X260</accession>
<dbReference type="RefSeq" id="WP_108382637.1">
    <property type="nucleotide sequence ID" value="NZ_CP028858.1"/>
</dbReference>
<dbReference type="AlphaFoldDB" id="A0A2R4X260"/>
<reference evidence="1 2" key="1">
    <citation type="submission" date="2018-04" db="EMBL/GenBank/DDBJ databases">
        <title>Halococcoides cellulosivorans gen. nov., sp. nov., an extremely halophilic cellulose-utilizing haloarchaeon from hypersaline lakes.</title>
        <authorList>
            <person name="Sorokin D.Y."/>
            <person name="Toshchakov S.V."/>
            <person name="Samarov N.I."/>
            <person name="Korzhenkov A."/>
            <person name="Kublanov I.V."/>
        </authorList>
    </citation>
    <scope>NUCLEOTIDE SEQUENCE [LARGE SCALE GENOMIC DNA]</scope>
    <source>
        <strain evidence="1 2">HArcel1</strain>
    </source>
</reference>
<dbReference type="EMBL" id="CP028858">
    <property type="protein sequence ID" value="AWB27855.1"/>
    <property type="molecule type" value="Genomic_DNA"/>
</dbReference>
<evidence type="ECO:0000313" key="1">
    <source>
        <dbReference type="EMBL" id="AWB27855.1"/>
    </source>
</evidence>
<dbReference type="Proteomes" id="UP000244727">
    <property type="component" value="Chromosome"/>
</dbReference>
<gene>
    <name evidence="1" type="ORF">HARCEL1_09090</name>
</gene>
<dbReference type="InterPro" id="IPR018664">
    <property type="entry name" value="DUF2103_metal-binding"/>
</dbReference>
<name>A0A2R4X260_9EURY</name>
<dbReference type="KEGG" id="harc:HARCEL1_09090"/>
<proteinExistence type="predicted"/>